<dbReference type="EMBL" id="FQXT01000004">
    <property type="protein sequence ID" value="SHI16197.1"/>
    <property type="molecule type" value="Genomic_DNA"/>
</dbReference>
<dbReference type="EMBL" id="QOVN01000003">
    <property type="protein sequence ID" value="RXG29592.1"/>
    <property type="molecule type" value="Genomic_DNA"/>
</dbReference>
<dbReference type="Proteomes" id="UP000184240">
    <property type="component" value="Unassembled WGS sequence"/>
</dbReference>
<proteinExistence type="predicted"/>
<evidence type="ECO:0000313" key="2">
    <source>
        <dbReference type="EMBL" id="RXG29592.1"/>
    </source>
</evidence>
<evidence type="ECO:0000313" key="3">
    <source>
        <dbReference type="EMBL" id="SHI16197.1"/>
    </source>
</evidence>
<evidence type="ECO:0000313" key="4">
    <source>
        <dbReference type="Proteomes" id="UP000184240"/>
    </source>
</evidence>
<evidence type="ECO:0000313" key="5">
    <source>
        <dbReference type="Proteomes" id="UP000290037"/>
    </source>
</evidence>
<sequence>MNTFKTLAAIALILGFVSCSNDDDATPLLEVETETVANLHAPQSGGQGQPVSGAFTKFDFETGAETTSETDWDVAFRGTTIIVNGGESQGTTDEPERTGDAAVYIADGTMSTVTDVDASLFTQDSASGFAIATGSGNGWYNYTGAPSHLINPIPGKILVFRTTAGLYAKVEIISYYENAPAEPDAFSDATPYYTFNYVYQPNAGVTTF</sequence>
<dbReference type="OrthoDB" id="5510929at2"/>
<dbReference type="InterPro" id="IPR025921">
    <property type="entry name" value="HmuY"/>
</dbReference>
<protein>
    <submittedName>
        <fullName evidence="2">Heme-binding HmuY-like protein</fullName>
    </submittedName>
    <submittedName>
        <fullName evidence="3">HmuY protein</fullName>
    </submittedName>
</protein>
<keyword evidence="5" id="KW-1185">Reference proteome</keyword>
<dbReference type="Pfam" id="PF14064">
    <property type="entry name" value="HmuY"/>
    <property type="match status" value="1"/>
</dbReference>
<reference evidence="4" key="1">
    <citation type="submission" date="2016-11" db="EMBL/GenBank/DDBJ databases">
        <authorList>
            <person name="Varghese N."/>
            <person name="Submissions S."/>
        </authorList>
    </citation>
    <scope>NUCLEOTIDE SEQUENCE [LARGE SCALE GENOMIC DNA]</scope>
    <source>
        <strain evidence="4">DSM 19859</strain>
    </source>
</reference>
<dbReference type="PROSITE" id="PS51257">
    <property type="entry name" value="PROKAR_LIPOPROTEIN"/>
    <property type="match status" value="1"/>
</dbReference>
<feature type="chain" id="PRO_5013246088" evidence="1">
    <location>
        <begin position="22"/>
        <end position="208"/>
    </location>
</feature>
<dbReference type="AlphaFoldDB" id="A0A1M5YVS8"/>
<dbReference type="Proteomes" id="UP000290037">
    <property type="component" value="Unassembled WGS sequence"/>
</dbReference>
<organism evidence="3 4">
    <name type="scientific">Leeuwenhoekiella palythoae</name>
    <dbReference type="NCBI Taxonomy" id="573501"/>
    <lineage>
        <taxon>Bacteria</taxon>
        <taxon>Pseudomonadati</taxon>
        <taxon>Bacteroidota</taxon>
        <taxon>Flavobacteriia</taxon>
        <taxon>Flavobacteriales</taxon>
        <taxon>Flavobacteriaceae</taxon>
        <taxon>Leeuwenhoekiella</taxon>
    </lineage>
</organism>
<keyword evidence="1" id="KW-0732">Signal</keyword>
<gene>
    <name evidence="2" type="ORF">DSM01_1694</name>
    <name evidence="3" type="ORF">SAMN04487999_2418</name>
</gene>
<name>A0A1M5YVS8_9FLAO</name>
<accession>A0A1M5YVS8</accession>
<feature type="signal peptide" evidence="1">
    <location>
        <begin position="1"/>
        <end position="21"/>
    </location>
</feature>
<reference evidence="2 5" key="3">
    <citation type="submission" date="2018-07" db="EMBL/GenBank/DDBJ databases">
        <title>Leeuwenhoekiella genomics.</title>
        <authorList>
            <person name="Tahon G."/>
            <person name="Willems A."/>
        </authorList>
    </citation>
    <scope>NUCLEOTIDE SEQUENCE [LARGE SCALE GENOMIC DNA]</scope>
    <source>
        <strain evidence="2 5">LMG 24856</strain>
    </source>
</reference>
<reference evidence="3" key="2">
    <citation type="submission" date="2016-11" db="EMBL/GenBank/DDBJ databases">
        <authorList>
            <person name="Jaros S."/>
            <person name="Januszkiewicz K."/>
            <person name="Wedrychowicz H."/>
        </authorList>
    </citation>
    <scope>NUCLEOTIDE SEQUENCE [LARGE SCALE GENOMIC DNA]</scope>
    <source>
        <strain evidence="3">DSM 19859</strain>
    </source>
</reference>
<dbReference type="STRING" id="573501.SAMN04487999_2418"/>
<evidence type="ECO:0000256" key="1">
    <source>
        <dbReference type="SAM" id="SignalP"/>
    </source>
</evidence>
<dbReference type="CDD" id="cd12105">
    <property type="entry name" value="HmuY"/>
    <property type="match status" value="1"/>
</dbReference>